<protein>
    <recommendedName>
        <fullName evidence="1">CobQ/CobB/MinD/ParA nucleotide binding domain-containing protein</fullName>
    </recommendedName>
</protein>
<dbReference type="PANTHER" id="PTHR43384">
    <property type="entry name" value="SEPTUM SITE-DETERMINING PROTEIN MIND HOMOLOG, CHLOROPLASTIC-RELATED"/>
    <property type="match status" value="1"/>
</dbReference>
<accession>A0A6J4STR8</accession>
<dbReference type="AlphaFoldDB" id="A0A6J4STR8"/>
<dbReference type="GO" id="GO:0009898">
    <property type="term" value="C:cytoplasmic side of plasma membrane"/>
    <property type="evidence" value="ECO:0007669"/>
    <property type="project" value="TreeGrafter"/>
</dbReference>
<reference evidence="2" key="1">
    <citation type="submission" date="2020-02" db="EMBL/GenBank/DDBJ databases">
        <authorList>
            <person name="Meier V. D."/>
        </authorList>
    </citation>
    <scope>NUCLEOTIDE SEQUENCE</scope>
    <source>
        <strain evidence="2">AVDCRST_MAG67</strain>
    </source>
</reference>
<feature type="domain" description="CobQ/CobB/MinD/ParA nucleotide binding" evidence="1">
    <location>
        <begin position="68"/>
        <end position="218"/>
    </location>
</feature>
<name>A0A6J4STR8_9ACTN</name>
<gene>
    <name evidence="2" type="ORF">AVDCRST_MAG67-2282</name>
</gene>
<sequence>MSGGPTGALRRRDVYPAALVDGRPARNGAISRLRRQADRLLTSAGEREEAALERRIRTQPGVTRANTVALISPKGGVGKTTSTFLVGNLLAGHLQLRVIAVDANPDFGTLARLAPDHRRSEYSLADLFEHSQRFRTAAELNPYVSRLPSGLHVLGAPRDPEQVASLGPDRYGELVAFLSCFYEVVLLDLGTGVAGPLARFAIDRADQVVLVTTPEWVTATVVLEALTHLQHDRTTVALNKSMQHAADVSVIEERFRDEHLHRAVAIPYDEQLATMLDTGTYTLDALARPTRLAIKRLGLGVAEQLA</sequence>
<evidence type="ECO:0000313" key="2">
    <source>
        <dbReference type="EMBL" id="CAA9505092.1"/>
    </source>
</evidence>
<dbReference type="SUPFAM" id="SSF52540">
    <property type="entry name" value="P-loop containing nucleoside triphosphate hydrolases"/>
    <property type="match status" value="1"/>
</dbReference>
<dbReference type="Pfam" id="PF01656">
    <property type="entry name" value="CbiA"/>
    <property type="match status" value="1"/>
</dbReference>
<organism evidence="2">
    <name type="scientific">uncultured Solirubrobacteraceae bacterium</name>
    <dbReference type="NCBI Taxonomy" id="1162706"/>
    <lineage>
        <taxon>Bacteria</taxon>
        <taxon>Bacillati</taxon>
        <taxon>Actinomycetota</taxon>
        <taxon>Thermoleophilia</taxon>
        <taxon>Solirubrobacterales</taxon>
        <taxon>Solirubrobacteraceae</taxon>
        <taxon>environmental samples</taxon>
    </lineage>
</organism>
<dbReference type="InterPro" id="IPR050625">
    <property type="entry name" value="ParA/MinD_ATPase"/>
</dbReference>
<dbReference type="GO" id="GO:0005524">
    <property type="term" value="F:ATP binding"/>
    <property type="evidence" value="ECO:0007669"/>
    <property type="project" value="TreeGrafter"/>
</dbReference>
<proteinExistence type="predicted"/>
<dbReference type="PANTHER" id="PTHR43384:SF14">
    <property type="entry name" value="ESX-1 SECRETION-ASSOCIATED PROTEIN ESPI"/>
    <property type="match status" value="1"/>
</dbReference>
<dbReference type="GO" id="GO:0051782">
    <property type="term" value="P:negative regulation of cell division"/>
    <property type="evidence" value="ECO:0007669"/>
    <property type="project" value="TreeGrafter"/>
</dbReference>
<dbReference type="EMBL" id="CADCVQ010000091">
    <property type="protein sequence ID" value="CAA9505092.1"/>
    <property type="molecule type" value="Genomic_DNA"/>
</dbReference>
<evidence type="ECO:0000259" key="1">
    <source>
        <dbReference type="Pfam" id="PF01656"/>
    </source>
</evidence>
<dbReference type="GO" id="GO:0016887">
    <property type="term" value="F:ATP hydrolysis activity"/>
    <property type="evidence" value="ECO:0007669"/>
    <property type="project" value="TreeGrafter"/>
</dbReference>
<dbReference type="Gene3D" id="3.40.50.300">
    <property type="entry name" value="P-loop containing nucleotide triphosphate hydrolases"/>
    <property type="match status" value="1"/>
</dbReference>
<dbReference type="GO" id="GO:0005829">
    <property type="term" value="C:cytosol"/>
    <property type="evidence" value="ECO:0007669"/>
    <property type="project" value="TreeGrafter"/>
</dbReference>
<dbReference type="InterPro" id="IPR027417">
    <property type="entry name" value="P-loop_NTPase"/>
</dbReference>
<dbReference type="InterPro" id="IPR002586">
    <property type="entry name" value="CobQ/CobB/MinD/ParA_Nub-bd_dom"/>
</dbReference>